<dbReference type="SMART" id="SM00387">
    <property type="entry name" value="HATPase_c"/>
    <property type="match status" value="1"/>
</dbReference>
<dbReference type="Pfam" id="PF00072">
    <property type="entry name" value="Response_reg"/>
    <property type="match status" value="1"/>
</dbReference>
<dbReference type="CDD" id="cd01007">
    <property type="entry name" value="PBP2_BvgS_HisK_like"/>
    <property type="match status" value="2"/>
</dbReference>
<comment type="catalytic activity">
    <reaction evidence="1">
        <text>ATP + protein L-histidine = ADP + protein N-phospho-L-histidine.</text>
        <dbReference type="EC" id="2.7.13.3"/>
    </reaction>
</comment>
<dbReference type="PROSITE" id="PS50110">
    <property type="entry name" value="RESPONSE_REGULATORY"/>
    <property type="match status" value="1"/>
</dbReference>
<keyword evidence="3 5" id="KW-0597">Phosphoprotein</keyword>
<dbReference type="PANTHER" id="PTHR45339">
    <property type="entry name" value="HYBRID SIGNAL TRANSDUCTION HISTIDINE KINASE J"/>
    <property type="match status" value="1"/>
</dbReference>
<dbReference type="Proteomes" id="UP000703590">
    <property type="component" value="Unassembled WGS sequence"/>
</dbReference>
<dbReference type="SUPFAM" id="SSF52172">
    <property type="entry name" value="CheY-like"/>
    <property type="match status" value="1"/>
</dbReference>
<dbReference type="InterPro" id="IPR004358">
    <property type="entry name" value="Sig_transdc_His_kin-like_C"/>
</dbReference>
<feature type="domain" description="Response regulatory" evidence="7">
    <location>
        <begin position="802"/>
        <end position="917"/>
    </location>
</feature>
<dbReference type="EMBL" id="JAFHKK010000024">
    <property type="protein sequence ID" value="MBN2965086.1"/>
    <property type="molecule type" value="Genomic_DNA"/>
</dbReference>
<dbReference type="InterPro" id="IPR003594">
    <property type="entry name" value="HATPase_dom"/>
</dbReference>
<evidence type="ECO:0000256" key="3">
    <source>
        <dbReference type="ARBA" id="ARBA00022553"/>
    </source>
</evidence>
<organism evidence="8 9">
    <name type="scientific">Sulfurospirillum tamanense</name>
    <dbReference type="NCBI Taxonomy" id="2813362"/>
    <lineage>
        <taxon>Bacteria</taxon>
        <taxon>Pseudomonadati</taxon>
        <taxon>Campylobacterota</taxon>
        <taxon>Epsilonproteobacteria</taxon>
        <taxon>Campylobacterales</taxon>
        <taxon>Sulfurospirillaceae</taxon>
        <taxon>Sulfurospirillum</taxon>
    </lineage>
</organism>
<feature type="domain" description="Histidine kinase" evidence="6">
    <location>
        <begin position="558"/>
        <end position="781"/>
    </location>
</feature>
<keyword evidence="9" id="KW-1185">Reference proteome</keyword>
<dbReference type="SUPFAM" id="SSF55874">
    <property type="entry name" value="ATPase domain of HSP90 chaperone/DNA topoisomerase II/histidine kinase"/>
    <property type="match status" value="1"/>
</dbReference>
<dbReference type="RefSeq" id="WP_205459634.1">
    <property type="nucleotide sequence ID" value="NZ_JAFHKK010000024.1"/>
</dbReference>
<evidence type="ECO:0000256" key="5">
    <source>
        <dbReference type="PROSITE-ProRule" id="PRU00169"/>
    </source>
</evidence>
<feature type="modified residue" description="4-aspartylphosphate" evidence="5">
    <location>
        <position position="851"/>
    </location>
</feature>
<dbReference type="SMART" id="SM00388">
    <property type="entry name" value="HisKA"/>
    <property type="match status" value="1"/>
</dbReference>
<evidence type="ECO:0000256" key="2">
    <source>
        <dbReference type="ARBA" id="ARBA00012438"/>
    </source>
</evidence>
<dbReference type="CDD" id="cd16922">
    <property type="entry name" value="HATPase_EvgS-ArcB-TorS-like"/>
    <property type="match status" value="1"/>
</dbReference>
<evidence type="ECO:0000256" key="1">
    <source>
        <dbReference type="ARBA" id="ARBA00000085"/>
    </source>
</evidence>
<dbReference type="InterPro" id="IPR001638">
    <property type="entry name" value="Solute-binding_3/MltF_N"/>
</dbReference>
<reference evidence="8" key="1">
    <citation type="submission" date="2021-02" db="EMBL/GenBank/DDBJ databases">
        <title>Sulfurospirillum tamanensis sp. nov.</title>
        <authorList>
            <person name="Frolova A."/>
            <person name="Merkel A."/>
            <person name="Slobodkin A."/>
        </authorList>
    </citation>
    <scope>NUCLEOTIDE SEQUENCE</scope>
    <source>
        <strain evidence="8">T05b</strain>
    </source>
</reference>
<reference evidence="8" key="2">
    <citation type="submission" date="2021-02" db="EMBL/GenBank/DDBJ databases">
        <authorList>
            <person name="Merkel A.Y."/>
        </authorList>
    </citation>
    <scope>NUCLEOTIDE SEQUENCE</scope>
    <source>
        <strain evidence="8">T05b</strain>
    </source>
</reference>
<gene>
    <name evidence="8" type="ORF">JWV37_09860</name>
</gene>
<evidence type="ECO:0000259" key="7">
    <source>
        <dbReference type="PROSITE" id="PS50110"/>
    </source>
</evidence>
<dbReference type="SMART" id="SM00062">
    <property type="entry name" value="PBPb"/>
    <property type="match status" value="2"/>
</dbReference>
<dbReference type="SUPFAM" id="SSF47384">
    <property type="entry name" value="Homodimeric domain of signal transducing histidine kinase"/>
    <property type="match status" value="1"/>
</dbReference>
<dbReference type="CDD" id="cd00082">
    <property type="entry name" value="HisKA"/>
    <property type="match status" value="1"/>
</dbReference>
<dbReference type="Gene3D" id="3.40.50.2300">
    <property type="match status" value="1"/>
</dbReference>
<proteinExistence type="predicted"/>
<dbReference type="Gene3D" id="3.30.565.10">
    <property type="entry name" value="Histidine kinase-like ATPase, C-terminal domain"/>
    <property type="match status" value="1"/>
</dbReference>
<dbReference type="InterPro" id="IPR003661">
    <property type="entry name" value="HisK_dim/P_dom"/>
</dbReference>
<sequence>MRESTAFSLDFLTPEEQSFLAQNPTIPIGVDFQWPPFEFQENGIQQGYSMDVLRLLEERLGVRFTLVSKAQWSQTFALFEKGEIPALSMVAPTKEREAFALFGTPILQANLALALPKNAQQVVSFEQLVGKKVGAIAEYWYIPYIQQEHPRITLVTFSSIQEAFKGLLEGEIDAYLDIQPVLHYYLNRYFSTEFKASLPLKIPHAPLVDYHIGVHKEFPLLRTILDKTLHTIPPQTLLSLQQKWLGDTLAPSLSRQLLIRPQVQQFLSNLHTLKLGIDTSWPPFEFLDEQGHHKGVVQEVVDYILTQSLGITPLLVSAPVWKEHIEAIQTQKIDVISGIVNNEERAKKMLFTNPYLTMPLMILGRFDEKLIDSLDELRGKNVGVVNGYVTGDILTQKYPQVIPRFFPDLKSGLIALSQGEVDYFFDGLAAMNYTIRAEGITNLKLLGQTGEVYALSFGVRKDWPELVEALNYVIDTTPKETINRLIDPWVHMEIQGSIDYSLAWKAVLIFSFIIAFIVYWNRRLHAEILHRKKIEEQLFQAQLRAEKANQAKSEFLSNMSHEIRTPMNAVIGFADLTAKMDLPPKALHNIQTIQKSAKALVGLINDILDLSKIEAGKVEIKREIVNVTSLAEDLQAIFSLRAKHKTIYFETIVHQNTPKALIFDELRVRQILVNLIGNAVKFTHEGGVKVCFSATPNPQRDSTVDLHVKVEDTGIGILEEEQEKIFGMFEQQSGLNGRTYGGTGLGLAISKKFAELMGGVIRVKSAPKKGSTFTLTLTHVEVAASLPSRSKQTHSLHFHEACVLVVDDIEENLELLGDILETYGLSTILSASGEEAIHLAEEERPNLILMDIKMPQVDGCTAAKAIRANAITAHIPIIAVSASVLGEEDEAKNGTFDGFIPKPIDIAELETLLMDFLPHEKKALPCAPLTAQNNTLLAVSTAALPPLLAKAKEALNSGDFDIIEELILLLKETPGNEALIENLELGLEDIDIDALETKLTAIVAFLEKRVQDGI</sequence>
<comment type="caution">
    <text evidence="8">The sequence shown here is derived from an EMBL/GenBank/DDBJ whole genome shotgun (WGS) entry which is preliminary data.</text>
</comment>
<evidence type="ECO:0000259" key="6">
    <source>
        <dbReference type="PROSITE" id="PS50109"/>
    </source>
</evidence>
<dbReference type="PRINTS" id="PR00344">
    <property type="entry name" value="BCTRLSENSOR"/>
</dbReference>
<dbReference type="Gene3D" id="3.40.190.10">
    <property type="entry name" value="Periplasmic binding protein-like II"/>
    <property type="match status" value="4"/>
</dbReference>
<dbReference type="Gene3D" id="1.10.287.130">
    <property type="match status" value="1"/>
</dbReference>
<dbReference type="InterPro" id="IPR011006">
    <property type="entry name" value="CheY-like_superfamily"/>
</dbReference>
<dbReference type="InterPro" id="IPR005467">
    <property type="entry name" value="His_kinase_dom"/>
</dbReference>
<dbReference type="InterPro" id="IPR036890">
    <property type="entry name" value="HATPase_C_sf"/>
</dbReference>
<evidence type="ECO:0000313" key="9">
    <source>
        <dbReference type="Proteomes" id="UP000703590"/>
    </source>
</evidence>
<dbReference type="InterPro" id="IPR036097">
    <property type="entry name" value="HisK_dim/P_sf"/>
</dbReference>
<keyword evidence="4" id="KW-0902">Two-component regulatory system</keyword>
<name>A0ABS2WTU8_9BACT</name>
<dbReference type="SMART" id="SM00448">
    <property type="entry name" value="REC"/>
    <property type="match status" value="1"/>
</dbReference>
<dbReference type="EC" id="2.7.13.3" evidence="2"/>
<dbReference type="Pfam" id="PF02518">
    <property type="entry name" value="HATPase_c"/>
    <property type="match status" value="1"/>
</dbReference>
<dbReference type="InterPro" id="IPR001789">
    <property type="entry name" value="Sig_transdc_resp-reg_receiver"/>
</dbReference>
<dbReference type="Pfam" id="PF00512">
    <property type="entry name" value="HisKA"/>
    <property type="match status" value="1"/>
</dbReference>
<dbReference type="SUPFAM" id="SSF53850">
    <property type="entry name" value="Periplasmic binding protein-like II"/>
    <property type="match status" value="2"/>
</dbReference>
<dbReference type="Pfam" id="PF00497">
    <property type="entry name" value="SBP_bac_3"/>
    <property type="match status" value="2"/>
</dbReference>
<evidence type="ECO:0000313" key="8">
    <source>
        <dbReference type="EMBL" id="MBN2965086.1"/>
    </source>
</evidence>
<dbReference type="PANTHER" id="PTHR45339:SF1">
    <property type="entry name" value="HYBRID SIGNAL TRANSDUCTION HISTIDINE KINASE J"/>
    <property type="match status" value="1"/>
</dbReference>
<dbReference type="PROSITE" id="PS50109">
    <property type="entry name" value="HIS_KIN"/>
    <property type="match status" value="1"/>
</dbReference>
<evidence type="ECO:0000256" key="4">
    <source>
        <dbReference type="ARBA" id="ARBA00023012"/>
    </source>
</evidence>
<accession>A0ABS2WTU8</accession>
<protein>
    <recommendedName>
        <fullName evidence="2">histidine kinase</fullName>
        <ecNumber evidence="2">2.7.13.3</ecNumber>
    </recommendedName>
</protein>